<evidence type="ECO:0000313" key="10">
    <source>
        <dbReference type="Proteomes" id="UP001165082"/>
    </source>
</evidence>
<sequence>MGASCTSPVDEDSTSVKRIVDNLNNDPSADEYEQLQRQSFAKSNRNLSGLSVVPVVGGQEGGVAKMSSSPMLKSGLNGDSVKKKSPQRLSLNLRSSQDSPTSEVREAMGALKKNNDNKGAFGMITKLASSMNVNTNDELKIDHEARIMGQLNSVESSDRLQRPGDHFVRNRWGKLKHNLSDVVLAEKRRTMRGGQFVTVDEEGAVCSDDENAGQGGGSPLYYKWEKSGLKLNLFGAYYGFVAISLGFIWYAALKTIVLTTLVMKKVFRTDVDVAKGWGIRVNAVWGWLVLRLTGCWPIITGKRRVAKILREREGGGAVMYVANHCSWLDIPIVAMSIGIRKNYKIIAKSSLLKVPILSTAILTGSNITVDRSSRRSQVSTYKSGVSWLRSGSSLCTFPEGTRSPSGRMGPFKLGAFKMALKTGAPIVPISIAHADLLNPVDFVFPVRMGRTIPVRAHVHDPVETVGRREEDVVEEVRRKLNMGLGERQKSEE</sequence>
<dbReference type="PANTHER" id="PTHR10434">
    <property type="entry name" value="1-ACYL-SN-GLYCEROL-3-PHOSPHATE ACYLTRANSFERASE"/>
    <property type="match status" value="1"/>
</dbReference>
<dbReference type="InterPro" id="IPR002123">
    <property type="entry name" value="Plipid/glycerol_acylTrfase"/>
</dbReference>
<dbReference type="GO" id="GO:0003841">
    <property type="term" value="F:1-acylglycerol-3-phosphate O-acyltransferase activity"/>
    <property type="evidence" value="ECO:0007669"/>
    <property type="project" value="TreeGrafter"/>
</dbReference>
<organism evidence="9 10">
    <name type="scientific">Triparma retinervis</name>
    <dbReference type="NCBI Taxonomy" id="2557542"/>
    <lineage>
        <taxon>Eukaryota</taxon>
        <taxon>Sar</taxon>
        <taxon>Stramenopiles</taxon>
        <taxon>Ochrophyta</taxon>
        <taxon>Bolidophyceae</taxon>
        <taxon>Parmales</taxon>
        <taxon>Triparmaceae</taxon>
        <taxon>Triparma</taxon>
    </lineage>
</organism>
<feature type="domain" description="Phospholipid/glycerol acyltransferase" evidence="8">
    <location>
        <begin position="318"/>
        <end position="434"/>
    </location>
</feature>
<dbReference type="AlphaFoldDB" id="A0A9W7G8M1"/>
<feature type="transmembrane region" description="Helical" evidence="7">
    <location>
        <begin position="236"/>
        <end position="257"/>
    </location>
</feature>
<dbReference type="Proteomes" id="UP001165082">
    <property type="component" value="Unassembled WGS sequence"/>
</dbReference>
<name>A0A9W7G8M1_9STRA</name>
<comment type="pathway">
    <text evidence="1">Lipid metabolism.</text>
</comment>
<dbReference type="PANTHER" id="PTHR10434:SF64">
    <property type="entry name" value="1-ACYL-SN-GLYCEROL-3-PHOSPHATE ACYLTRANSFERASE-RELATED"/>
    <property type="match status" value="1"/>
</dbReference>
<evidence type="ECO:0000256" key="2">
    <source>
        <dbReference type="ARBA" id="ARBA00022516"/>
    </source>
</evidence>
<dbReference type="Pfam" id="PF01553">
    <property type="entry name" value="Acyltransferase"/>
    <property type="match status" value="1"/>
</dbReference>
<keyword evidence="10" id="KW-1185">Reference proteome</keyword>
<dbReference type="OrthoDB" id="417078at2759"/>
<evidence type="ECO:0000256" key="3">
    <source>
        <dbReference type="ARBA" id="ARBA00022679"/>
    </source>
</evidence>
<keyword evidence="2" id="KW-0444">Lipid biosynthesis</keyword>
<evidence type="ECO:0000256" key="1">
    <source>
        <dbReference type="ARBA" id="ARBA00005189"/>
    </source>
</evidence>
<keyword evidence="5" id="KW-0012">Acyltransferase</keyword>
<evidence type="ECO:0000256" key="4">
    <source>
        <dbReference type="ARBA" id="ARBA00023098"/>
    </source>
</evidence>
<dbReference type="CDD" id="cd07989">
    <property type="entry name" value="LPLAT_AGPAT-like"/>
    <property type="match status" value="1"/>
</dbReference>
<dbReference type="EMBL" id="BRXZ01007969">
    <property type="protein sequence ID" value="GMI37266.1"/>
    <property type="molecule type" value="Genomic_DNA"/>
</dbReference>
<proteinExistence type="predicted"/>
<gene>
    <name evidence="9" type="ORF">TrRE_jg12454</name>
</gene>
<feature type="region of interest" description="Disordered" evidence="6">
    <location>
        <begin position="64"/>
        <end position="88"/>
    </location>
</feature>
<keyword evidence="7" id="KW-1133">Transmembrane helix</keyword>
<dbReference type="GO" id="GO:0006654">
    <property type="term" value="P:phosphatidic acid biosynthetic process"/>
    <property type="evidence" value="ECO:0007669"/>
    <property type="project" value="TreeGrafter"/>
</dbReference>
<comment type="caution">
    <text evidence="9">The sequence shown here is derived from an EMBL/GenBank/DDBJ whole genome shotgun (WGS) entry which is preliminary data.</text>
</comment>
<evidence type="ECO:0000313" key="9">
    <source>
        <dbReference type="EMBL" id="GMI37266.1"/>
    </source>
</evidence>
<keyword evidence="3" id="KW-0808">Transferase</keyword>
<reference evidence="9" key="1">
    <citation type="submission" date="2022-07" db="EMBL/GenBank/DDBJ databases">
        <title>Genome analysis of Parmales, a sister group of diatoms, reveals the evolutionary specialization of diatoms from phago-mixotrophs to photoautotrophs.</title>
        <authorList>
            <person name="Ban H."/>
            <person name="Sato S."/>
            <person name="Yoshikawa S."/>
            <person name="Kazumasa Y."/>
            <person name="Nakamura Y."/>
            <person name="Ichinomiya M."/>
            <person name="Saitoh K."/>
            <person name="Sato N."/>
            <person name="Blanc-Mathieu R."/>
            <person name="Endo H."/>
            <person name="Kuwata A."/>
            <person name="Ogata H."/>
        </authorList>
    </citation>
    <scope>NUCLEOTIDE SEQUENCE</scope>
</reference>
<keyword evidence="7" id="KW-0812">Transmembrane</keyword>
<keyword evidence="7" id="KW-0472">Membrane</keyword>
<evidence type="ECO:0000256" key="5">
    <source>
        <dbReference type="ARBA" id="ARBA00023315"/>
    </source>
</evidence>
<dbReference type="SUPFAM" id="SSF69593">
    <property type="entry name" value="Glycerol-3-phosphate (1)-acyltransferase"/>
    <property type="match status" value="1"/>
</dbReference>
<evidence type="ECO:0000256" key="7">
    <source>
        <dbReference type="SAM" id="Phobius"/>
    </source>
</evidence>
<evidence type="ECO:0000259" key="8">
    <source>
        <dbReference type="SMART" id="SM00563"/>
    </source>
</evidence>
<feature type="transmembrane region" description="Helical" evidence="7">
    <location>
        <begin position="277"/>
        <end position="299"/>
    </location>
</feature>
<accession>A0A9W7G8M1</accession>
<keyword evidence="4" id="KW-0443">Lipid metabolism</keyword>
<dbReference type="SMART" id="SM00563">
    <property type="entry name" value="PlsC"/>
    <property type="match status" value="1"/>
</dbReference>
<protein>
    <recommendedName>
        <fullName evidence="8">Phospholipid/glycerol acyltransferase domain-containing protein</fullName>
    </recommendedName>
</protein>
<evidence type="ECO:0000256" key="6">
    <source>
        <dbReference type="SAM" id="MobiDB-lite"/>
    </source>
</evidence>